<evidence type="ECO:0000313" key="1">
    <source>
        <dbReference type="EMBL" id="CAE6872009.1"/>
    </source>
</evidence>
<evidence type="ECO:0000313" key="2">
    <source>
        <dbReference type="Proteomes" id="UP000674425"/>
    </source>
</evidence>
<keyword evidence="2" id="KW-1185">Reference proteome</keyword>
<sequence length="84" mass="8565">MNWLVMSKPAWILSLSKIGAIVLAVEVVSRLIPATASAAVCPVSCCCFASSVMVTAPPLIALLVVEPASPDAFIATGGVAEKPL</sequence>
<evidence type="ECO:0008006" key="3">
    <source>
        <dbReference type="Google" id="ProtNLM"/>
    </source>
</evidence>
<gene>
    <name evidence="1" type="ORF">R69658_08208</name>
</gene>
<reference evidence="1 2" key="1">
    <citation type="submission" date="2021-02" db="EMBL/GenBank/DDBJ databases">
        <authorList>
            <person name="Vanwijnsberghe S."/>
        </authorList>
    </citation>
    <scope>NUCLEOTIDE SEQUENCE [LARGE SCALE GENOMIC DNA]</scope>
    <source>
        <strain evidence="1 2">R-69658</strain>
    </source>
</reference>
<proteinExistence type="predicted"/>
<organism evidence="1 2">
    <name type="scientific">Paraburkholderia aspalathi</name>
    <dbReference type="NCBI Taxonomy" id="1324617"/>
    <lineage>
        <taxon>Bacteria</taxon>
        <taxon>Pseudomonadati</taxon>
        <taxon>Pseudomonadota</taxon>
        <taxon>Betaproteobacteria</taxon>
        <taxon>Burkholderiales</taxon>
        <taxon>Burkholderiaceae</taxon>
        <taxon>Paraburkholderia</taxon>
    </lineage>
</organism>
<accession>A0ABM8T9G8</accession>
<comment type="caution">
    <text evidence="1">The sequence shown here is derived from an EMBL/GenBank/DDBJ whole genome shotgun (WGS) entry which is preliminary data.</text>
</comment>
<dbReference type="Proteomes" id="UP000674425">
    <property type="component" value="Unassembled WGS sequence"/>
</dbReference>
<protein>
    <recommendedName>
        <fullName evidence="3">Secreted protein</fullName>
    </recommendedName>
</protein>
<name>A0ABM8T9G8_9BURK</name>
<dbReference type="EMBL" id="CAJNAU010000296">
    <property type="protein sequence ID" value="CAE6872009.1"/>
    <property type="molecule type" value="Genomic_DNA"/>
</dbReference>